<dbReference type="Gene3D" id="1.20.1250.20">
    <property type="entry name" value="MFS general substrate transporter like domains"/>
    <property type="match status" value="1"/>
</dbReference>
<keyword evidence="1" id="KW-0472">Membrane</keyword>
<feature type="transmembrane region" description="Helical" evidence="1">
    <location>
        <begin position="210"/>
        <end position="228"/>
    </location>
</feature>
<feature type="transmembrane region" description="Helical" evidence="1">
    <location>
        <begin position="12"/>
        <end position="40"/>
    </location>
</feature>
<dbReference type="PANTHER" id="PTHR23530:SF1">
    <property type="entry name" value="PERMEASE, MAJOR FACILITATOR SUPERFAMILY-RELATED"/>
    <property type="match status" value="1"/>
</dbReference>
<dbReference type="SUPFAM" id="SSF103473">
    <property type="entry name" value="MFS general substrate transporter"/>
    <property type="match status" value="1"/>
</dbReference>
<protein>
    <recommendedName>
        <fullName evidence="4">MFS transporter</fullName>
    </recommendedName>
</protein>
<dbReference type="GO" id="GO:0022857">
    <property type="term" value="F:transmembrane transporter activity"/>
    <property type="evidence" value="ECO:0007669"/>
    <property type="project" value="InterPro"/>
</dbReference>
<evidence type="ECO:0008006" key="4">
    <source>
        <dbReference type="Google" id="ProtNLM"/>
    </source>
</evidence>
<dbReference type="InterPro" id="IPR053160">
    <property type="entry name" value="MFS_DHA3_Transporter"/>
</dbReference>
<feature type="transmembrane region" description="Helical" evidence="1">
    <location>
        <begin position="234"/>
        <end position="259"/>
    </location>
</feature>
<comment type="caution">
    <text evidence="2">The sequence shown here is derived from an EMBL/GenBank/DDBJ whole genome shotgun (WGS) entry which is preliminary data.</text>
</comment>
<evidence type="ECO:0000313" key="2">
    <source>
        <dbReference type="EMBL" id="MQY08757.1"/>
    </source>
</evidence>
<feature type="transmembrane region" description="Helical" evidence="1">
    <location>
        <begin position="360"/>
        <end position="382"/>
    </location>
</feature>
<feature type="transmembrane region" description="Helical" evidence="1">
    <location>
        <begin position="129"/>
        <end position="147"/>
    </location>
</feature>
<dbReference type="AlphaFoldDB" id="A0A7K0C5N2"/>
<feature type="transmembrane region" description="Helical" evidence="1">
    <location>
        <begin position="61"/>
        <end position="83"/>
    </location>
</feature>
<feature type="transmembrane region" description="Helical" evidence="1">
    <location>
        <begin position="271"/>
        <end position="288"/>
    </location>
</feature>
<dbReference type="PANTHER" id="PTHR23530">
    <property type="entry name" value="TRANSPORT PROTEIN-RELATED"/>
    <property type="match status" value="1"/>
</dbReference>
<name>A0A7K0C5N2_9ACTN</name>
<keyword evidence="1" id="KW-1133">Transmembrane helix</keyword>
<accession>A0A7K0C5N2</accession>
<dbReference type="InterPro" id="IPR036259">
    <property type="entry name" value="MFS_trans_sf"/>
</dbReference>
<gene>
    <name evidence="2" type="ORF">ACRB68_68680</name>
</gene>
<feature type="transmembrane region" description="Helical" evidence="1">
    <location>
        <begin position="294"/>
        <end position="313"/>
    </location>
</feature>
<keyword evidence="3" id="KW-1185">Reference proteome</keyword>
<organism evidence="2 3">
    <name type="scientific">Actinomadura macrotermitis</name>
    <dbReference type="NCBI Taxonomy" id="2585200"/>
    <lineage>
        <taxon>Bacteria</taxon>
        <taxon>Bacillati</taxon>
        <taxon>Actinomycetota</taxon>
        <taxon>Actinomycetes</taxon>
        <taxon>Streptosporangiales</taxon>
        <taxon>Thermomonosporaceae</taxon>
        <taxon>Actinomadura</taxon>
    </lineage>
</organism>
<dbReference type="InterPro" id="IPR011701">
    <property type="entry name" value="MFS"/>
</dbReference>
<dbReference type="Proteomes" id="UP000487268">
    <property type="component" value="Unassembled WGS sequence"/>
</dbReference>
<proteinExistence type="predicted"/>
<dbReference type="EMBL" id="WEGH01000005">
    <property type="protein sequence ID" value="MQY08757.1"/>
    <property type="molecule type" value="Genomic_DNA"/>
</dbReference>
<keyword evidence="1" id="KW-0812">Transmembrane</keyword>
<sequence>MYAGAFLEDFVLLYPVYAVLFADAGLSPAAISSLFVIWSVSSLAFEVPSGLWADVCSRRRLLAAAPLLRGAGFALWTCLPVYPAFAAGFVLWGAGSSLRSGALQALVYEELARIGAAGSYARVMGRARALGTTAVMAASAAAAPVMAAGGYRAVGVASVAVCVAVSVVMGTLPESRGVPSAPADEVEGSGGRGRGAAVWREGRRQVAQVAGVRGALVVLAALTWVSTLDEYLPLLALATGAGAAAVPLLVLVVTAGMTVGGWCAGRGAHRLAGLLGAAAVCLAAGALSGSPAGMVAVAVAVAFGVFQWALAIADARLQDRVQDGARATVTSMAGFGQEAVAVLAYAGYALGSVWAGPGVLFAVAALPYAVLAVALGVFGRGVPGRAARRRR</sequence>
<evidence type="ECO:0000256" key="1">
    <source>
        <dbReference type="SAM" id="Phobius"/>
    </source>
</evidence>
<feature type="transmembrane region" description="Helical" evidence="1">
    <location>
        <begin position="325"/>
        <end position="348"/>
    </location>
</feature>
<reference evidence="2 3" key="1">
    <citation type="submission" date="2019-10" db="EMBL/GenBank/DDBJ databases">
        <title>Actinomadura rubteroloni sp. nov. and Actinomadura macrotermitis sp. nov., isolated from the gut of fungus growing-termite Macrotermes natalensis.</title>
        <authorList>
            <person name="Benndorf R."/>
            <person name="Martin K."/>
            <person name="Kuefner M."/>
            <person name="De Beer W."/>
            <person name="Kaster A.-K."/>
            <person name="Vollmers J."/>
            <person name="Poulsen M."/>
            <person name="Beemelmanns C."/>
        </authorList>
    </citation>
    <scope>NUCLEOTIDE SEQUENCE [LARGE SCALE GENOMIC DNA]</scope>
    <source>
        <strain evidence="2 3">RB68</strain>
    </source>
</reference>
<dbReference type="Pfam" id="PF07690">
    <property type="entry name" value="MFS_1"/>
    <property type="match status" value="1"/>
</dbReference>
<evidence type="ECO:0000313" key="3">
    <source>
        <dbReference type="Proteomes" id="UP000487268"/>
    </source>
</evidence>